<gene>
    <name evidence="11" type="ORF">MAPG_07248</name>
</gene>
<feature type="transmembrane region" description="Helical" evidence="9">
    <location>
        <begin position="12"/>
        <end position="32"/>
    </location>
</feature>
<dbReference type="eggNOG" id="ENOG502QU6S">
    <property type="taxonomic scope" value="Eukaryota"/>
</dbReference>
<keyword evidence="2" id="KW-0813">Transport</keyword>
<dbReference type="EMBL" id="ADBL01001754">
    <property type="status" value="NOT_ANNOTATED_CDS"/>
    <property type="molecule type" value="Genomic_DNA"/>
</dbReference>
<feature type="transmembrane region" description="Helical" evidence="9">
    <location>
        <begin position="154"/>
        <end position="174"/>
    </location>
</feature>
<keyword evidence="7 9" id="KW-0472">Membrane</keyword>
<reference evidence="12" key="5">
    <citation type="submission" date="2015-06" db="UniProtKB">
        <authorList>
            <consortium name="EnsemblFungi"/>
        </authorList>
    </citation>
    <scope>IDENTIFICATION</scope>
    <source>
        <strain evidence="12">ATCC 64411</strain>
    </source>
</reference>
<dbReference type="AlphaFoldDB" id="A0A0C4E459"/>
<name>A0A0C4E459_MAGP6</name>
<evidence type="ECO:0000256" key="4">
    <source>
        <dbReference type="ARBA" id="ARBA00022692"/>
    </source>
</evidence>
<feature type="transmembrane region" description="Helical" evidence="9">
    <location>
        <begin position="119"/>
        <end position="142"/>
    </location>
</feature>
<dbReference type="PANTHER" id="PTHR43562:SF2">
    <property type="entry name" value="SODIUM-HYDROGEN ANTIPORTER"/>
    <property type="match status" value="1"/>
</dbReference>
<keyword evidence="6" id="KW-0406">Ion transport</keyword>
<dbReference type="Proteomes" id="UP000011715">
    <property type="component" value="Unassembled WGS sequence"/>
</dbReference>
<organism evidence="12 13">
    <name type="scientific">Magnaporthiopsis poae (strain ATCC 64411 / 73-15)</name>
    <name type="common">Kentucky bluegrass fungus</name>
    <name type="synonym">Magnaporthe poae</name>
    <dbReference type="NCBI Taxonomy" id="644358"/>
    <lineage>
        <taxon>Eukaryota</taxon>
        <taxon>Fungi</taxon>
        <taxon>Dikarya</taxon>
        <taxon>Ascomycota</taxon>
        <taxon>Pezizomycotina</taxon>
        <taxon>Sordariomycetes</taxon>
        <taxon>Sordariomycetidae</taxon>
        <taxon>Magnaporthales</taxon>
        <taxon>Magnaporthaceae</taxon>
        <taxon>Magnaporthiopsis</taxon>
    </lineage>
</organism>
<dbReference type="OrthoDB" id="1288932at2759"/>
<feature type="transmembrane region" description="Helical" evidence="9">
    <location>
        <begin position="220"/>
        <end position="244"/>
    </location>
</feature>
<evidence type="ECO:0000256" key="5">
    <source>
        <dbReference type="ARBA" id="ARBA00022989"/>
    </source>
</evidence>
<reference evidence="11" key="2">
    <citation type="submission" date="2010-05" db="EMBL/GenBank/DDBJ databases">
        <title>The Genome Sequence of Magnaporthe poae strain ATCC 64411.</title>
        <authorList>
            <consortium name="The Broad Institute Genome Sequencing Platform"/>
            <consortium name="Broad Institute Genome Sequencing Center for Infectious Disease"/>
            <person name="Ma L.-J."/>
            <person name="Dead R."/>
            <person name="Young S."/>
            <person name="Zeng Q."/>
            <person name="Koehrsen M."/>
            <person name="Alvarado L."/>
            <person name="Berlin A."/>
            <person name="Chapman S.B."/>
            <person name="Chen Z."/>
            <person name="Freedman E."/>
            <person name="Gellesch M."/>
            <person name="Goldberg J."/>
            <person name="Griggs A."/>
            <person name="Gujja S."/>
            <person name="Heilman E.R."/>
            <person name="Heiman D."/>
            <person name="Hepburn T."/>
            <person name="Howarth C."/>
            <person name="Jen D."/>
            <person name="Larson L."/>
            <person name="Mehta T."/>
            <person name="Neiman D."/>
            <person name="Pearson M."/>
            <person name="Roberts A."/>
            <person name="Saif S."/>
            <person name="Shea T."/>
            <person name="Shenoy N."/>
            <person name="Sisk P."/>
            <person name="Stolte C."/>
            <person name="Sykes S."/>
            <person name="Walk T."/>
            <person name="White J."/>
            <person name="Yandava C."/>
            <person name="Haas B."/>
            <person name="Nusbaum C."/>
            <person name="Birren B."/>
        </authorList>
    </citation>
    <scope>NUCLEOTIDE SEQUENCE</scope>
    <source>
        <strain evidence="11">ATCC 64411</strain>
    </source>
</reference>
<dbReference type="Pfam" id="PF00999">
    <property type="entry name" value="Na_H_Exchanger"/>
    <property type="match status" value="1"/>
</dbReference>
<dbReference type="GO" id="GO:1902600">
    <property type="term" value="P:proton transmembrane transport"/>
    <property type="evidence" value="ECO:0007669"/>
    <property type="project" value="InterPro"/>
</dbReference>
<feature type="region of interest" description="Disordered" evidence="8">
    <location>
        <begin position="381"/>
        <end position="400"/>
    </location>
</feature>
<evidence type="ECO:0000256" key="6">
    <source>
        <dbReference type="ARBA" id="ARBA00023065"/>
    </source>
</evidence>
<evidence type="ECO:0000256" key="7">
    <source>
        <dbReference type="ARBA" id="ARBA00023136"/>
    </source>
</evidence>
<protein>
    <recommendedName>
        <fullName evidence="10">Cation/H+ exchanger transmembrane domain-containing protein</fullName>
    </recommendedName>
</protein>
<feature type="compositionally biased region" description="Basic and acidic residues" evidence="8">
    <location>
        <begin position="388"/>
        <end position="400"/>
    </location>
</feature>
<dbReference type="Gene3D" id="1.20.1530.20">
    <property type="match status" value="1"/>
</dbReference>
<keyword evidence="3" id="KW-0050">Antiport</keyword>
<dbReference type="EnsemblFungi" id="MAPG_07248T0">
    <property type="protein sequence ID" value="MAPG_07248T0"/>
    <property type="gene ID" value="MAPG_07248"/>
</dbReference>
<evidence type="ECO:0000256" key="8">
    <source>
        <dbReference type="SAM" id="MobiDB-lite"/>
    </source>
</evidence>
<evidence type="ECO:0000313" key="12">
    <source>
        <dbReference type="EnsemblFungi" id="MAPG_07248T0"/>
    </source>
</evidence>
<dbReference type="EMBL" id="GL876971">
    <property type="protein sequence ID" value="KLU88261.1"/>
    <property type="molecule type" value="Genomic_DNA"/>
</dbReference>
<evidence type="ECO:0000256" key="9">
    <source>
        <dbReference type="SAM" id="Phobius"/>
    </source>
</evidence>
<dbReference type="GO" id="GO:0016020">
    <property type="term" value="C:membrane"/>
    <property type="evidence" value="ECO:0007669"/>
    <property type="project" value="UniProtKB-SubCell"/>
</dbReference>
<dbReference type="GO" id="GO:0015297">
    <property type="term" value="F:antiporter activity"/>
    <property type="evidence" value="ECO:0007669"/>
    <property type="project" value="UniProtKB-KW"/>
</dbReference>
<feature type="transmembrane region" description="Helical" evidence="9">
    <location>
        <begin position="77"/>
        <end position="99"/>
    </location>
</feature>
<evidence type="ECO:0000313" key="11">
    <source>
        <dbReference type="EMBL" id="KLU88261.1"/>
    </source>
</evidence>
<dbReference type="VEuPathDB" id="FungiDB:MAPG_07248"/>
<evidence type="ECO:0000256" key="1">
    <source>
        <dbReference type="ARBA" id="ARBA00004141"/>
    </source>
</evidence>
<feature type="transmembrane region" description="Helical" evidence="9">
    <location>
        <begin position="264"/>
        <end position="286"/>
    </location>
</feature>
<dbReference type="InterPro" id="IPR006153">
    <property type="entry name" value="Cation/H_exchanger_TM"/>
</dbReference>
<feature type="domain" description="Cation/H+ exchanger transmembrane" evidence="10">
    <location>
        <begin position="1"/>
        <end position="364"/>
    </location>
</feature>
<dbReference type="OMA" id="CHGGAVE"/>
<reference evidence="11" key="3">
    <citation type="submission" date="2011-03" db="EMBL/GenBank/DDBJ databases">
        <title>Annotation of Magnaporthe poae ATCC 64411.</title>
        <authorList>
            <person name="Ma L.-J."/>
            <person name="Dead R."/>
            <person name="Young S.K."/>
            <person name="Zeng Q."/>
            <person name="Gargeya S."/>
            <person name="Fitzgerald M."/>
            <person name="Haas B."/>
            <person name="Abouelleil A."/>
            <person name="Alvarado L."/>
            <person name="Arachchi H.M."/>
            <person name="Berlin A."/>
            <person name="Brown A."/>
            <person name="Chapman S.B."/>
            <person name="Chen Z."/>
            <person name="Dunbar C."/>
            <person name="Freedman E."/>
            <person name="Gearin G."/>
            <person name="Gellesch M."/>
            <person name="Goldberg J."/>
            <person name="Griggs A."/>
            <person name="Gujja S."/>
            <person name="Heiman D."/>
            <person name="Howarth C."/>
            <person name="Larson L."/>
            <person name="Lui A."/>
            <person name="MacDonald P.J.P."/>
            <person name="Mehta T."/>
            <person name="Montmayeur A."/>
            <person name="Murphy C."/>
            <person name="Neiman D."/>
            <person name="Pearson M."/>
            <person name="Priest M."/>
            <person name="Roberts A."/>
            <person name="Saif S."/>
            <person name="Shea T."/>
            <person name="Shenoy N."/>
            <person name="Sisk P."/>
            <person name="Stolte C."/>
            <person name="Sykes S."/>
            <person name="Yandava C."/>
            <person name="Wortman J."/>
            <person name="Nusbaum C."/>
            <person name="Birren B."/>
        </authorList>
    </citation>
    <scope>NUCLEOTIDE SEQUENCE</scope>
    <source>
        <strain evidence="11">ATCC 64411</strain>
    </source>
</reference>
<evidence type="ECO:0000313" key="13">
    <source>
        <dbReference type="Proteomes" id="UP000011715"/>
    </source>
</evidence>
<reference evidence="12" key="4">
    <citation type="journal article" date="2015" name="G3 (Bethesda)">
        <title>Genome sequences of three phytopathogenic species of the Magnaporthaceae family of fungi.</title>
        <authorList>
            <person name="Okagaki L.H."/>
            <person name="Nunes C.C."/>
            <person name="Sailsbery J."/>
            <person name="Clay B."/>
            <person name="Brown D."/>
            <person name="John T."/>
            <person name="Oh Y."/>
            <person name="Young N."/>
            <person name="Fitzgerald M."/>
            <person name="Haas B.J."/>
            <person name="Zeng Q."/>
            <person name="Young S."/>
            <person name="Adiconis X."/>
            <person name="Fan L."/>
            <person name="Levin J.Z."/>
            <person name="Mitchell T.K."/>
            <person name="Okubara P.A."/>
            <person name="Farman M.L."/>
            <person name="Kohn L.M."/>
            <person name="Birren B."/>
            <person name="Ma L.-J."/>
            <person name="Dean R.A."/>
        </authorList>
    </citation>
    <scope>NUCLEOTIDE SEQUENCE</scope>
    <source>
        <strain evidence="12">ATCC 64411 / 73-15</strain>
    </source>
</reference>
<reference evidence="13" key="1">
    <citation type="submission" date="2010-05" db="EMBL/GenBank/DDBJ databases">
        <title>The genome sequence of Magnaporthe poae strain ATCC 64411.</title>
        <authorList>
            <person name="Ma L.-J."/>
            <person name="Dead R."/>
            <person name="Young S."/>
            <person name="Zeng Q."/>
            <person name="Koehrsen M."/>
            <person name="Alvarado L."/>
            <person name="Berlin A."/>
            <person name="Chapman S.B."/>
            <person name="Chen Z."/>
            <person name="Freedman E."/>
            <person name="Gellesch M."/>
            <person name="Goldberg J."/>
            <person name="Griggs A."/>
            <person name="Gujja S."/>
            <person name="Heilman E.R."/>
            <person name="Heiman D."/>
            <person name="Hepburn T."/>
            <person name="Howarth C."/>
            <person name="Jen D."/>
            <person name="Larson L."/>
            <person name="Mehta T."/>
            <person name="Neiman D."/>
            <person name="Pearson M."/>
            <person name="Roberts A."/>
            <person name="Saif S."/>
            <person name="Shea T."/>
            <person name="Shenoy N."/>
            <person name="Sisk P."/>
            <person name="Stolte C."/>
            <person name="Sykes S."/>
            <person name="Walk T."/>
            <person name="White J."/>
            <person name="Yandava C."/>
            <person name="Haas B."/>
            <person name="Nusbaum C."/>
            <person name="Birren B."/>
        </authorList>
    </citation>
    <scope>NUCLEOTIDE SEQUENCE [LARGE SCALE GENOMIC DNA]</scope>
    <source>
        <strain evidence="13">ATCC 64411 / 73-15</strain>
    </source>
</reference>
<evidence type="ECO:0000256" key="3">
    <source>
        <dbReference type="ARBA" id="ARBA00022449"/>
    </source>
</evidence>
<keyword evidence="13" id="KW-1185">Reference proteome</keyword>
<proteinExistence type="predicted"/>
<keyword evidence="5 9" id="KW-1133">Transmembrane helix</keyword>
<evidence type="ECO:0000256" key="2">
    <source>
        <dbReference type="ARBA" id="ARBA00022448"/>
    </source>
</evidence>
<dbReference type="PANTHER" id="PTHR43562">
    <property type="entry name" value="NAPA-TYPE SODIUM/HYDROGEN ANTIPORTER"/>
    <property type="match status" value="1"/>
</dbReference>
<comment type="subcellular location">
    <subcellularLocation>
        <location evidence="1">Membrane</location>
        <topology evidence="1">Multi-pass membrane protein</topology>
    </subcellularLocation>
</comment>
<accession>A0A0C4E459</accession>
<feature type="transmembrane region" description="Helical" evidence="9">
    <location>
        <begin position="180"/>
        <end position="199"/>
    </location>
</feature>
<evidence type="ECO:0000259" key="10">
    <source>
        <dbReference type="Pfam" id="PF00999"/>
    </source>
</evidence>
<dbReference type="InterPro" id="IPR038770">
    <property type="entry name" value="Na+/solute_symporter_sf"/>
</dbReference>
<feature type="transmembrane region" description="Helical" evidence="9">
    <location>
        <begin position="340"/>
        <end position="363"/>
    </location>
</feature>
<keyword evidence="4 9" id="KW-0812">Transmembrane</keyword>
<feature type="transmembrane region" description="Helical" evidence="9">
    <location>
        <begin position="44"/>
        <end position="65"/>
    </location>
</feature>
<sequence>MNLDLLGRNALLSLCAAAVGVVTPIGLSYALLYLGFGYGALETFIVGAALSTTSVGTTFVVLKGATTADVDFSGTRVGIVLVSAALFDDICGLVMISVIENLAGISGGESLSIGWVVGRPIVASLALGVVPALIAMFAFLPLHQRYFQIWLCKTGYGAFITIEAAVLSAFLAIARYTGASLLFGAFMAGTFLGVLSGSASSSVTPESAPVNACPEDPPTFAGAFAMFISGPMRFIFQPLFFSSIGSSIPFKNLWTGEAIWKGVTFSLLMFIGKAAVSICIPLRDLLDALQNPKARLGVEMSKDNWPSPALLGCAMVARGEIGLLIIQTGLNRTPFLSKEAFSTAVWAIVLNTIVGPLLVGILVRTHHRKIAHNPRWGLQDGETVSVSQEERRSVDGDGIR</sequence>